<dbReference type="RefSeq" id="WP_035389302.1">
    <property type="nucleotide sequence ID" value="NZ_JQKF01000011.1"/>
</dbReference>
<keyword evidence="7" id="KW-1185">Reference proteome</keyword>
<dbReference type="GO" id="GO:0042597">
    <property type="term" value="C:periplasmic space"/>
    <property type="evidence" value="ECO:0007669"/>
    <property type="project" value="UniProtKB-SubCell"/>
</dbReference>
<dbReference type="Pfam" id="PF09084">
    <property type="entry name" value="NMT1"/>
    <property type="match status" value="1"/>
</dbReference>
<evidence type="ECO:0000313" key="7">
    <source>
        <dbReference type="Proteomes" id="UP000032336"/>
    </source>
</evidence>
<name>A0A0D8FTJ8_9ACTN</name>
<dbReference type="Gene3D" id="3.40.190.10">
    <property type="entry name" value="Periplasmic binding protein-like II"/>
    <property type="match status" value="2"/>
</dbReference>
<feature type="signal peptide" evidence="4">
    <location>
        <begin position="1"/>
        <end position="21"/>
    </location>
</feature>
<organism evidence="6 7">
    <name type="scientific">Ferrimicrobium acidiphilum DSM 19497</name>
    <dbReference type="NCBI Taxonomy" id="1121877"/>
    <lineage>
        <taxon>Bacteria</taxon>
        <taxon>Bacillati</taxon>
        <taxon>Actinomycetota</taxon>
        <taxon>Acidimicrobiia</taxon>
        <taxon>Acidimicrobiales</taxon>
        <taxon>Acidimicrobiaceae</taxon>
        <taxon>Ferrimicrobium</taxon>
    </lineage>
</organism>
<evidence type="ECO:0000259" key="5">
    <source>
        <dbReference type="Pfam" id="PF09084"/>
    </source>
</evidence>
<dbReference type="PANTHER" id="PTHR30024:SF47">
    <property type="entry name" value="TAURINE-BINDING PERIPLASMIC PROTEIN"/>
    <property type="match status" value="1"/>
</dbReference>
<proteinExistence type="inferred from homology"/>
<reference evidence="6 7" key="1">
    <citation type="submission" date="2015-01" db="EMBL/GenBank/DDBJ databases">
        <title>Draft genome of the acidophilic iron oxidizer Ferrimicrobium acidiphilum strain T23.</title>
        <authorList>
            <person name="Poehlein A."/>
            <person name="Eisen S."/>
            <person name="Schloemann M."/>
            <person name="Johnson B.D."/>
            <person name="Daniel R."/>
            <person name="Muehling M."/>
        </authorList>
    </citation>
    <scope>NUCLEOTIDE SEQUENCE [LARGE SCALE GENOMIC DNA]</scope>
    <source>
        <strain evidence="6 7">T23</strain>
    </source>
</reference>
<dbReference type="eggNOG" id="COG0715">
    <property type="taxonomic scope" value="Bacteria"/>
</dbReference>
<feature type="chain" id="PRO_5002329632" evidence="4">
    <location>
        <begin position="22"/>
        <end position="341"/>
    </location>
</feature>
<comment type="caution">
    <text evidence="6">The sequence shown here is derived from an EMBL/GenBank/DDBJ whole genome shotgun (WGS) entry which is preliminary data.</text>
</comment>
<keyword evidence="3 4" id="KW-0732">Signal</keyword>
<dbReference type="GO" id="GO:0042918">
    <property type="term" value="P:alkanesulfonate transmembrane transport"/>
    <property type="evidence" value="ECO:0007669"/>
    <property type="project" value="TreeGrafter"/>
</dbReference>
<comment type="similarity">
    <text evidence="2">Belongs to the bacterial solute-binding protein SsuA/TauA family.</text>
</comment>
<evidence type="ECO:0000256" key="3">
    <source>
        <dbReference type="ARBA" id="ARBA00022729"/>
    </source>
</evidence>
<accession>A0A0D8FTJ8</accession>
<evidence type="ECO:0000256" key="1">
    <source>
        <dbReference type="ARBA" id="ARBA00004418"/>
    </source>
</evidence>
<dbReference type="AlphaFoldDB" id="A0A0D8FTJ8"/>
<sequence length="341" mass="34358">MRRTHRLTTALIALGASGVLAACGSTSSSTSTSTTASPVTTNVTVAYVPIPLFDPLYIAMAKGYFAKEHINVHLTVVSSGQSATALAATNRVQVVLGGFSAGMFDAIKQGLNFKVVGSMAAEAAGAAANGLVVANGVIPKGKTLTASDLRGAKIAIDGGSGAAGGYLLAEALKPYHLTLADVNVVNLGFPEMQSALANHSVAAAYPSAPFLSAILAAKDGTLVSPAPVNAAVVGVIYGGSFAKTPAAQHFFDALAKGAQDLQGSAQTSSANLAIIAKATGESISILKSEPPSIYAPNLAPPTSTLSAMQQVYLANGLVDYHHPLSSSAYIDASFANKVQAG</sequence>
<feature type="domain" description="SsuA/THI5-like" evidence="5">
    <location>
        <begin position="53"/>
        <end position="260"/>
    </location>
</feature>
<dbReference type="PROSITE" id="PS51257">
    <property type="entry name" value="PROKAR_LIPOPROTEIN"/>
    <property type="match status" value="1"/>
</dbReference>
<protein>
    <submittedName>
        <fullName evidence="6">NMT1/THI5 like protein</fullName>
    </submittedName>
</protein>
<dbReference type="PANTHER" id="PTHR30024">
    <property type="entry name" value="ALIPHATIC SULFONATES-BINDING PROTEIN-RELATED"/>
    <property type="match status" value="1"/>
</dbReference>
<evidence type="ECO:0000313" key="6">
    <source>
        <dbReference type="EMBL" id="KJE76608.1"/>
    </source>
</evidence>
<dbReference type="STRING" id="1121877.FEAC_16880"/>
<comment type="subcellular location">
    <subcellularLocation>
        <location evidence="1">Periplasm</location>
    </subcellularLocation>
</comment>
<dbReference type="Proteomes" id="UP000032336">
    <property type="component" value="Unassembled WGS sequence"/>
</dbReference>
<evidence type="ECO:0000256" key="2">
    <source>
        <dbReference type="ARBA" id="ARBA00010742"/>
    </source>
</evidence>
<dbReference type="GeneID" id="78372854"/>
<gene>
    <name evidence="6" type="ORF">FEAC_16880</name>
</gene>
<dbReference type="EMBL" id="JXUW01000014">
    <property type="protein sequence ID" value="KJE76608.1"/>
    <property type="molecule type" value="Genomic_DNA"/>
</dbReference>
<dbReference type="OrthoDB" id="7808807at2"/>
<dbReference type="InterPro" id="IPR015168">
    <property type="entry name" value="SsuA/THI5"/>
</dbReference>
<evidence type="ECO:0000256" key="4">
    <source>
        <dbReference type="SAM" id="SignalP"/>
    </source>
</evidence>
<dbReference type="SUPFAM" id="SSF53850">
    <property type="entry name" value="Periplasmic binding protein-like II"/>
    <property type="match status" value="1"/>
</dbReference>